<organism evidence="2 3">
    <name type="scientific">Paenibacillus algorifonticola</name>
    <dbReference type="NCBI Taxonomy" id="684063"/>
    <lineage>
        <taxon>Bacteria</taxon>
        <taxon>Bacillati</taxon>
        <taxon>Bacillota</taxon>
        <taxon>Bacilli</taxon>
        <taxon>Bacillales</taxon>
        <taxon>Paenibacillaceae</taxon>
        <taxon>Paenibacillus</taxon>
    </lineage>
</organism>
<accession>A0A1I1XUD7</accession>
<proteinExistence type="predicted"/>
<dbReference type="InterPro" id="IPR027417">
    <property type="entry name" value="P-loop_NTPase"/>
</dbReference>
<gene>
    <name evidence="2" type="ORF">SAMN04487969_101101</name>
</gene>
<dbReference type="EMBL" id="FONN01000001">
    <property type="protein sequence ID" value="SFE10967.1"/>
    <property type="molecule type" value="Genomic_DNA"/>
</dbReference>
<sequence length="379" mass="41690">MQVISGKVEKAKKVVIYGPEGIGKSSLAGRFPRPIFIDTEGSTTEMEVDRLPKPSSWEMLKQQVVWVKQQGSRFGTLVLDTIDWAEMLCVEGVCSAHQKKGVEDFGYGKGYIFVAEEFGRFLNLLSDVIESGIHVVLNAHAQIVKFEQPDEMGAYDRYQLKLGPKTGSRTAPLVKEWADMVLFINYKTFSVATDEKGKKHKGQGGTRTVYATHHPAWDAKNRHGLPDDFPLDYAHIAHIFEKGAAVGGNPPSQPAQQAFGHMTGGETIPQTQAPAVSPPVEPPAAPPAPPTSQQQPAPAQNAQPAGTQPDPAIPRQLYDLMVQYQVSEPEIQIVVSNKGYYPMNTPIVNYDPNFIDGVLVGAWPQVFEMIQATRELQPF</sequence>
<feature type="compositionally biased region" description="Low complexity" evidence="1">
    <location>
        <begin position="291"/>
        <end position="309"/>
    </location>
</feature>
<dbReference type="SUPFAM" id="SSF52540">
    <property type="entry name" value="P-loop containing nucleoside triphosphate hydrolases"/>
    <property type="match status" value="1"/>
</dbReference>
<reference evidence="3" key="1">
    <citation type="submission" date="2016-10" db="EMBL/GenBank/DDBJ databases">
        <authorList>
            <person name="Varghese N."/>
            <person name="Submissions S."/>
        </authorList>
    </citation>
    <scope>NUCLEOTIDE SEQUENCE [LARGE SCALE GENOMIC DNA]</scope>
    <source>
        <strain evidence="3">CGMCC 1.10223</strain>
    </source>
</reference>
<keyword evidence="3" id="KW-1185">Reference proteome</keyword>
<dbReference type="Proteomes" id="UP000183410">
    <property type="component" value="Unassembled WGS sequence"/>
</dbReference>
<evidence type="ECO:0000256" key="1">
    <source>
        <dbReference type="SAM" id="MobiDB-lite"/>
    </source>
</evidence>
<dbReference type="Pfam" id="PF13479">
    <property type="entry name" value="AAA_24"/>
    <property type="match status" value="1"/>
</dbReference>
<dbReference type="RefSeq" id="WP_046230452.1">
    <property type="nucleotide sequence ID" value="NZ_FONN01000001.1"/>
</dbReference>
<evidence type="ECO:0000313" key="2">
    <source>
        <dbReference type="EMBL" id="SFE10967.1"/>
    </source>
</evidence>
<dbReference type="AlphaFoldDB" id="A0A1I1XUD7"/>
<feature type="compositionally biased region" description="Pro residues" evidence="1">
    <location>
        <begin position="276"/>
        <end position="290"/>
    </location>
</feature>
<protein>
    <submittedName>
        <fullName evidence="2">AAA domain-containing protein</fullName>
    </submittedName>
</protein>
<evidence type="ECO:0000313" key="3">
    <source>
        <dbReference type="Proteomes" id="UP000183410"/>
    </source>
</evidence>
<feature type="region of interest" description="Disordered" evidence="1">
    <location>
        <begin position="244"/>
        <end position="312"/>
    </location>
</feature>
<dbReference type="OrthoDB" id="5413799at2"/>
<name>A0A1I1XUD7_9BACL</name>